<evidence type="ECO:0000256" key="5">
    <source>
        <dbReference type="SAM" id="MobiDB-lite"/>
    </source>
</evidence>
<keyword evidence="2 4" id="KW-1133">Transmembrane helix</keyword>
<name>A0AA39GJR8_SARSR</name>
<keyword evidence="1 4" id="KW-0812">Transmembrane</keyword>
<dbReference type="Proteomes" id="UP001175261">
    <property type="component" value="Unassembled WGS sequence"/>
</dbReference>
<feature type="transmembrane region" description="Helical" evidence="4">
    <location>
        <begin position="56"/>
        <end position="75"/>
    </location>
</feature>
<keyword evidence="4" id="KW-0813">Transport</keyword>
<sequence length="183" mass="19303">MMDMGSSTMAMPMPTATDSSSMPMSSSTDMTMTMVFFTSTKTPLWSHSFTPESTGQYAGVCIFLIAFAIIFRLLVALRVNIFRVLAALERRQQGGGPLLSTYTAGAGKGASSCAGSDGGPPPRPWRAGDTMMTATLDMAIAGLSYLLMLAVMTMNVGYFLSILAGVFVGSVVCGHWTGSIIAH</sequence>
<comment type="caution">
    <text evidence="6">The sequence shown here is derived from an EMBL/GenBank/DDBJ whole genome shotgun (WGS) entry which is preliminary data.</text>
</comment>
<protein>
    <recommendedName>
        <fullName evidence="4">Copper transport protein</fullName>
    </recommendedName>
</protein>
<evidence type="ECO:0000256" key="1">
    <source>
        <dbReference type="ARBA" id="ARBA00022692"/>
    </source>
</evidence>
<gene>
    <name evidence="6" type="ORF">NLU13_4004</name>
</gene>
<comment type="subcellular location">
    <subcellularLocation>
        <location evidence="4">Membrane</location>
        <topology evidence="4">Multi-pass membrane protein</topology>
    </subcellularLocation>
</comment>
<feature type="region of interest" description="Disordered" evidence="5">
    <location>
        <begin position="1"/>
        <end position="26"/>
    </location>
</feature>
<proteinExistence type="inferred from homology"/>
<evidence type="ECO:0000256" key="4">
    <source>
        <dbReference type="RuleBase" id="RU367022"/>
    </source>
</evidence>
<evidence type="ECO:0000313" key="6">
    <source>
        <dbReference type="EMBL" id="KAK0387759.1"/>
    </source>
</evidence>
<dbReference type="InterPro" id="IPR007274">
    <property type="entry name" value="Cop_transporter"/>
</dbReference>
<keyword evidence="4" id="KW-0406">Ion transport</keyword>
<keyword evidence="3 4" id="KW-0472">Membrane</keyword>
<dbReference type="AlphaFoldDB" id="A0AA39GJR8"/>
<dbReference type="GO" id="GO:0005375">
    <property type="term" value="F:copper ion transmembrane transporter activity"/>
    <property type="evidence" value="ECO:0007669"/>
    <property type="project" value="UniProtKB-UniRule"/>
</dbReference>
<accession>A0AA39GJR8</accession>
<evidence type="ECO:0000313" key="7">
    <source>
        <dbReference type="Proteomes" id="UP001175261"/>
    </source>
</evidence>
<evidence type="ECO:0000256" key="3">
    <source>
        <dbReference type="ARBA" id="ARBA00023136"/>
    </source>
</evidence>
<dbReference type="EMBL" id="JAPDFR010000003">
    <property type="protein sequence ID" value="KAK0387759.1"/>
    <property type="molecule type" value="Genomic_DNA"/>
</dbReference>
<dbReference type="GO" id="GO:0005886">
    <property type="term" value="C:plasma membrane"/>
    <property type="evidence" value="ECO:0007669"/>
    <property type="project" value="TreeGrafter"/>
</dbReference>
<dbReference type="PANTHER" id="PTHR12483">
    <property type="entry name" value="SOLUTE CARRIER FAMILY 31 COPPER TRANSPORTERS"/>
    <property type="match status" value="1"/>
</dbReference>
<keyword evidence="4" id="KW-0187">Copper transport</keyword>
<feature type="compositionally biased region" description="Low complexity" evidence="5">
    <location>
        <begin position="11"/>
        <end position="26"/>
    </location>
</feature>
<feature type="transmembrane region" description="Helical" evidence="4">
    <location>
        <begin position="131"/>
        <end position="152"/>
    </location>
</feature>
<keyword evidence="4" id="KW-0186">Copper</keyword>
<comment type="similarity">
    <text evidence="4">Belongs to the copper transporter (Ctr) (TC 1.A.56) family. SLC31A subfamily.</text>
</comment>
<keyword evidence="7" id="KW-1185">Reference proteome</keyword>
<dbReference type="PANTHER" id="PTHR12483:SF120">
    <property type="entry name" value="HIGH-AFFINITY COPPER TRANSPORTER CTRA2"/>
    <property type="match status" value="1"/>
</dbReference>
<organism evidence="6 7">
    <name type="scientific">Sarocladium strictum</name>
    <name type="common">Black bundle disease fungus</name>
    <name type="synonym">Acremonium strictum</name>
    <dbReference type="NCBI Taxonomy" id="5046"/>
    <lineage>
        <taxon>Eukaryota</taxon>
        <taxon>Fungi</taxon>
        <taxon>Dikarya</taxon>
        <taxon>Ascomycota</taxon>
        <taxon>Pezizomycotina</taxon>
        <taxon>Sordariomycetes</taxon>
        <taxon>Hypocreomycetidae</taxon>
        <taxon>Hypocreales</taxon>
        <taxon>Sarocladiaceae</taxon>
        <taxon>Sarocladium</taxon>
    </lineage>
</organism>
<reference evidence="6" key="1">
    <citation type="submission" date="2022-10" db="EMBL/GenBank/DDBJ databases">
        <title>Determination and structural analysis of whole genome sequence of Sarocladium strictum F4-1.</title>
        <authorList>
            <person name="Hu L."/>
            <person name="Jiang Y."/>
        </authorList>
    </citation>
    <scope>NUCLEOTIDE SEQUENCE</scope>
    <source>
        <strain evidence="6">F4-1</strain>
    </source>
</reference>
<dbReference type="Pfam" id="PF04145">
    <property type="entry name" value="Ctr"/>
    <property type="match status" value="1"/>
</dbReference>
<evidence type="ECO:0000256" key="2">
    <source>
        <dbReference type="ARBA" id="ARBA00022989"/>
    </source>
</evidence>